<dbReference type="Gene3D" id="3.20.20.210">
    <property type="match status" value="1"/>
</dbReference>
<sequence>MPRERVIAQLQHREPDLVPMGENHIHHSLVEKYLKREVMYGNGFAELKACWDGRRDDYIQDSISTLTGLPKLLGHDYIRIPASPADREYKKPKMLGEYSWEDDSGQQFHYNPGVGQLVSQVYNTEMTIDELPDADEDFKVDESELEVIRGVIAEMKKTHFIIARLPLDGTFAYKQTVGIEEYMVRMILDPDFVKKASEVYVNRSIAYINAFLDAGADAVMPTDDYADNRGLMMGYERFAEFILPGIRKQVEATHAKGGYFIKHTDGRTWDILDDLVEAGVDGWHGIQSSIGMDFKLLKEKYRGRLCFFGGVNCETLIQGSPEDVEREAQYAIQNAAPGGGLVLASGNGLENGTTLENYAAMMEAREKYGRYPIQV</sequence>
<evidence type="ECO:0000313" key="3">
    <source>
        <dbReference type="Proteomes" id="UP000192343"/>
    </source>
</evidence>
<proteinExistence type="predicted"/>
<reference evidence="2 3" key="1">
    <citation type="submission" date="2017-03" db="EMBL/GenBank/DDBJ databases">
        <title>Draft Genome sequence of Marispirochaeta sp. strain JC444.</title>
        <authorList>
            <person name="Shivani Y."/>
            <person name="Subhash Y."/>
            <person name="Sasikala C."/>
            <person name="Ramana C."/>
        </authorList>
    </citation>
    <scope>NUCLEOTIDE SEQUENCE [LARGE SCALE GENOMIC DNA]</scope>
    <source>
        <strain evidence="2 3">JC444</strain>
    </source>
</reference>
<dbReference type="InterPro" id="IPR000257">
    <property type="entry name" value="Uroporphyrinogen_deCOase"/>
</dbReference>
<feature type="domain" description="Uroporphyrinogen decarboxylase (URO-D)" evidence="1">
    <location>
        <begin position="145"/>
        <end position="368"/>
    </location>
</feature>
<evidence type="ECO:0000259" key="1">
    <source>
        <dbReference type="Pfam" id="PF01208"/>
    </source>
</evidence>
<dbReference type="PANTHER" id="PTHR47099">
    <property type="entry name" value="METHYLCOBAMIDE:COM METHYLTRANSFERASE MTBA"/>
    <property type="match status" value="1"/>
</dbReference>
<protein>
    <recommendedName>
        <fullName evidence="1">Uroporphyrinogen decarboxylase (URO-D) domain-containing protein</fullName>
    </recommendedName>
</protein>
<keyword evidence="3" id="KW-1185">Reference proteome</keyword>
<dbReference type="GO" id="GO:0006779">
    <property type="term" value="P:porphyrin-containing compound biosynthetic process"/>
    <property type="evidence" value="ECO:0007669"/>
    <property type="project" value="InterPro"/>
</dbReference>
<dbReference type="EMBL" id="MWQY01000010">
    <property type="protein sequence ID" value="ORC35081.1"/>
    <property type="molecule type" value="Genomic_DNA"/>
</dbReference>
<comment type="caution">
    <text evidence="2">The sequence shown here is derived from an EMBL/GenBank/DDBJ whole genome shotgun (WGS) entry which is preliminary data.</text>
</comment>
<dbReference type="GO" id="GO:0004853">
    <property type="term" value="F:uroporphyrinogen decarboxylase activity"/>
    <property type="evidence" value="ECO:0007669"/>
    <property type="project" value="InterPro"/>
</dbReference>
<accession>A0A1Y1RXJ1</accession>
<dbReference type="InterPro" id="IPR052024">
    <property type="entry name" value="Methanogen_methyltrans"/>
</dbReference>
<gene>
    <name evidence="2" type="ORF">B4O97_10105</name>
</gene>
<organism evidence="2 3">
    <name type="scientific">Marispirochaeta aestuarii</name>
    <dbReference type="NCBI Taxonomy" id="1963862"/>
    <lineage>
        <taxon>Bacteria</taxon>
        <taxon>Pseudomonadati</taxon>
        <taxon>Spirochaetota</taxon>
        <taxon>Spirochaetia</taxon>
        <taxon>Spirochaetales</taxon>
        <taxon>Spirochaetaceae</taxon>
        <taxon>Marispirochaeta</taxon>
    </lineage>
</organism>
<dbReference type="Pfam" id="PF01208">
    <property type="entry name" value="URO-D"/>
    <property type="match status" value="1"/>
</dbReference>
<dbReference type="PANTHER" id="PTHR47099:SF1">
    <property type="entry name" value="METHYLCOBAMIDE:COM METHYLTRANSFERASE MTBA"/>
    <property type="match status" value="1"/>
</dbReference>
<dbReference type="InterPro" id="IPR038071">
    <property type="entry name" value="UROD/MetE-like_sf"/>
</dbReference>
<dbReference type="SUPFAM" id="SSF51726">
    <property type="entry name" value="UROD/MetE-like"/>
    <property type="match status" value="1"/>
</dbReference>
<dbReference type="STRING" id="1963862.B4O97_10105"/>
<evidence type="ECO:0000313" key="2">
    <source>
        <dbReference type="EMBL" id="ORC35081.1"/>
    </source>
</evidence>
<dbReference type="Proteomes" id="UP000192343">
    <property type="component" value="Unassembled WGS sequence"/>
</dbReference>
<name>A0A1Y1RXJ1_9SPIO</name>
<dbReference type="AlphaFoldDB" id="A0A1Y1RXJ1"/>